<reference evidence="1" key="2">
    <citation type="submission" date="2020-11" db="EMBL/GenBank/DDBJ databases">
        <authorList>
            <person name="McCartney M.A."/>
            <person name="Auch B."/>
            <person name="Kono T."/>
            <person name="Mallez S."/>
            <person name="Becker A."/>
            <person name="Gohl D.M."/>
            <person name="Silverstein K.A.T."/>
            <person name="Koren S."/>
            <person name="Bechman K.B."/>
            <person name="Herman A."/>
            <person name="Abrahante J.E."/>
            <person name="Garbe J."/>
        </authorList>
    </citation>
    <scope>NUCLEOTIDE SEQUENCE</scope>
    <source>
        <strain evidence="1">Duluth1</strain>
        <tissue evidence="1">Whole animal</tissue>
    </source>
</reference>
<comment type="caution">
    <text evidence="1">The sequence shown here is derived from an EMBL/GenBank/DDBJ whole genome shotgun (WGS) entry which is preliminary data.</text>
</comment>
<dbReference type="AlphaFoldDB" id="A0A9D4HXL4"/>
<evidence type="ECO:0000313" key="2">
    <source>
        <dbReference type="Proteomes" id="UP000828390"/>
    </source>
</evidence>
<dbReference type="Proteomes" id="UP000828390">
    <property type="component" value="Unassembled WGS sequence"/>
</dbReference>
<dbReference type="SUPFAM" id="SSF56601">
    <property type="entry name" value="beta-lactamase/transpeptidase-like"/>
    <property type="match status" value="1"/>
</dbReference>
<organism evidence="1 2">
    <name type="scientific">Dreissena polymorpha</name>
    <name type="common">Zebra mussel</name>
    <name type="synonym">Mytilus polymorpha</name>
    <dbReference type="NCBI Taxonomy" id="45954"/>
    <lineage>
        <taxon>Eukaryota</taxon>
        <taxon>Metazoa</taxon>
        <taxon>Spiralia</taxon>
        <taxon>Lophotrochozoa</taxon>
        <taxon>Mollusca</taxon>
        <taxon>Bivalvia</taxon>
        <taxon>Autobranchia</taxon>
        <taxon>Heteroconchia</taxon>
        <taxon>Euheterodonta</taxon>
        <taxon>Imparidentia</taxon>
        <taxon>Neoheterodontei</taxon>
        <taxon>Myida</taxon>
        <taxon>Dreissenoidea</taxon>
        <taxon>Dreissenidae</taxon>
        <taxon>Dreissena</taxon>
    </lineage>
</organism>
<keyword evidence="2" id="KW-1185">Reference proteome</keyword>
<evidence type="ECO:0008006" key="3">
    <source>
        <dbReference type="Google" id="ProtNLM"/>
    </source>
</evidence>
<reference evidence="1" key="1">
    <citation type="journal article" date="2019" name="bioRxiv">
        <title>The Genome of the Zebra Mussel, Dreissena polymorpha: A Resource for Invasive Species Research.</title>
        <authorList>
            <person name="McCartney M.A."/>
            <person name="Auch B."/>
            <person name="Kono T."/>
            <person name="Mallez S."/>
            <person name="Zhang Y."/>
            <person name="Obille A."/>
            <person name="Becker A."/>
            <person name="Abrahante J.E."/>
            <person name="Garbe J."/>
            <person name="Badalamenti J.P."/>
            <person name="Herman A."/>
            <person name="Mangelson H."/>
            <person name="Liachko I."/>
            <person name="Sullivan S."/>
            <person name="Sone E.D."/>
            <person name="Koren S."/>
            <person name="Silverstein K.A.T."/>
            <person name="Beckman K.B."/>
            <person name="Gohl D.M."/>
        </authorList>
    </citation>
    <scope>NUCLEOTIDE SEQUENCE</scope>
    <source>
        <strain evidence="1">Duluth1</strain>
        <tissue evidence="1">Whole animal</tissue>
    </source>
</reference>
<proteinExistence type="predicted"/>
<dbReference type="EMBL" id="JAIWYP010000011">
    <property type="protein sequence ID" value="KAH3736629.1"/>
    <property type="molecule type" value="Genomic_DNA"/>
</dbReference>
<name>A0A9D4HXL4_DREPO</name>
<protein>
    <recommendedName>
        <fullName evidence="3">Beta-lactamase-related domain-containing protein</fullName>
    </recommendedName>
</protein>
<gene>
    <name evidence="1" type="ORF">DPMN_043201</name>
</gene>
<sequence>MMYVVLGHLTEMLGKRSWEKLMMSKLFKPIGMTSSFILEDSDEVFENGFAKPYILRNGQLELGTEGIYRYFNLFTKRHNFALSQIQRIAVDNKISIQMKWSSS</sequence>
<dbReference type="InterPro" id="IPR012338">
    <property type="entry name" value="Beta-lactam/transpept-like"/>
</dbReference>
<accession>A0A9D4HXL4</accession>
<dbReference type="Gene3D" id="3.40.710.10">
    <property type="entry name" value="DD-peptidase/beta-lactamase superfamily"/>
    <property type="match status" value="1"/>
</dbReference>
<evidence type="ECO:0000313" key="1">
    <source>
        <dbReference type="EMBL" id="KAH3736629.1"/>
    </source>
</evidence>